<dbReference type="Proteomes" id="UP000316426">
    <property type="component" value="Chromosome"/>
</dbReference>
<evidence type="ECO:0008006" key="5">
    <source>
        <dbReference type="Google" id="ProtNLM"/>
    </source>
</evidence>
<feature type="signal peptide" evidence="2">
    <location>
        <begin position="1"/>
        <end position="24"/>
    </location>
</feature>
<name>A0A518KF19_9BACT</name>
<dbReference type="PROSITE" id="PS00018">
    <property type="entry name" value="EF_HAND_1"/>
    <property type="match status" value="1"/>
</dbReference>
<protein>
    <recommendedName>
        <fullName evidence="5">PEP-CTERM protein-sorting domain-containing protein</fullName>
    </recommendedName>
</protein>
<keyword evidence="2" id="KW-0732">Signal</keyword>
<evidence type="ECO:0000256" key="1">
    <source>
        <dbReference type="SAM" id="MobiDB-lite"/>
    </source>
</evidence>
<dbReference type="RefSeq" id="WP_145116830.1">
    <property type="nucleotide sequence ID" value="NZ_CP036349.1"/>
</dbReference>
<dbReference type="AlphaFoldDB" id="A0A518KF19"/>
<dbReference type="EMBL" id="CP036349">
    <property type="protein sequence ID" value="QDV76391.1"/>
    <property type="molecule type" value="Genomic_DNA"/>
</dbReference>
<accession>A0A518KF19</accession>
<dbReference type="KEGG" id="bmei:Spa11_46210"/>
<sequence length="412" mass="42220" precursor="true">MRFLGHGALAALATLVLANTEAMALDVFATSFFPVESPADPDPTLTGVLKINVETGSVSTFIPESPQTGFIYPTDVVVDSGTNRMYVSTLSGLIFHFDALTGAPLESNIPGLPGAFAALPQAEVEQGNGYNNLLLTGDGQVLAATAFGSITPYELATGAPATNLADGLPYPSGMAYSPAGDLLVSVGDPFGGPGAVLQLGAEDPLVPFGATPGVRGGSKPFVVYAAADYNRDGVVNEPDYDVWAAAYGTDDPAADGNFDGVVDAADYTVWRDAEGEEATIVITDLNGNQLTQYTMDGSFGMELAIIPPAIPDPLPDTANEAAPSNSPSGLLETPDGTFLVSTLGLTRRPDNRGALIEFGRDGGLLGTIVEGLPPISAIAFAPESVGVASVPEPSVVVLAAIAMVGAFANRRV</sequence>
<reference evidence="3 4" key="1">
    <citation type="submission" date="2019-02" db="EMBL/GenBank/DDBJ databases">
        <title>Deep-cultivation of Planctomycetes and their phenomic and genomic characterization uncovers novel biology.</title>
        <authorList>
            <person name="Wiegand S."/>
            <person name="Jogler M."/>
            <person name="Boedeker C."/>
            <person name="Pinto D."/>
            <person name="Vollmers J."/>
            <person name="Rivas-Marin E."/>
            <person name="Kohn T."/>
            <person name="Peeters S.H."/>
            <person name="Heuer A."/>
            <person name="Rast P."/>
            <person name="Oberbeckmann S."/>
            <person name="Bunk B."/>
            <person name="Jeske O."/>
            <person name="Meyerdierks A."/>
            <person name="Storesund J.E."/>
            <person name="Kallscheuer N."/>
            <person name="Luecker S."/>
            <person name="Lage O.M."/>
            <person name="Pohl T."/>
            <person name="Merkel B.J."/>
            <person name="Hornburger P."/>
            <person name="Mueller R.-W."/>
            <person name="Bruemmer F."/>
            <person name="Labrenz M."/>
            <person name="Spormann A.M."/>
            <person name="Op den Camp H."/>
            <person name="Overmann J."/>
            <person name="Amann R."/>
            <person name="Jetten M.S.M."/>
            <person name="Mascher T."/>
            <person name="Medema M.H."/>
            <person name="Devos D.P."/>
            <person name="Kaster A.-K."/>
            <person name="Ovreas L."/>
            <person name="Rohde M."/>
            <person name="Galperin M.Y."/>
            <person name="Jogler C."/>
        </authorList>
    </citation>
    <scope>NUCLEOTIDE SEQUENCE [LARGE SCALE GENOMIC DNA]</scope>
    <source>
        <strain evidence="3 4">Spa11</strain>
    </source>
</reference>
<feature type="region of interest" description="Disordered" evidence="1">
    <location>
        <begin position="312"/>
        <end position="333"/>
    </location>
</feature>
<keyword evidence="4" id="KW-1185">Reference proteome</keyword>
<proteinExistence type="predicted"/>
<dbReference type="SUPFAM" id="SSF63829">
    <property type="entry name" value="Calcium-dependent phosphotriesterase"/>
    <property type="match status" value="1"/>
</dbReference>
<organism evidence="3 4">
    <name type="scientific">Botrimarina mediterranea</name>
    <dbReference type="NCBI Taxonomy" id="2528022"/>
    <lineage>
        <taxon>Bacteria</taxon>
        <taxon>Pseudomonadati</taxon>
        <taxon>Planctomycetota</taxon>
        <taxon>Planctomycetia</taxon>
        <taxon>Pirellulales</taxon>
        <taxon>Lacipirellulaceae</taxon>
        <taxon>Botrimarina</taxon>
    </lineage>
</organism>
<evidence type="ECO:0000256" key="2">
    <source>
        <dbReference type="SAM" id="SignalP"/>
    </source>
</evidence>
<feature type="chain" id="PRO_5021984571" description="PEP-CTERM protein-sorting domain-containing protein" evidence="2">
    <location>
        <begin position="25"/>
        <end position="412"/>
    </location>
</feature>
<evidence type="ECO:0000313" key="4">
    <source>
        <dbReference type="Proteomes" id="UP000316426"/>
    </source>
</evidence>
<evidence type="ECO:0000313" key="3">
    <source>
        <dbReference type="EMBL" id="QDV76391.1"/>
    </source>
</evidence>
<gene>
    <name evidence="3" type="ORF">Spa11_46210</name>
</gene>
<dbReference type="InterPro" id="IPR018247">
    <property type="entry name" value="EF_Hand_1_Ca_BS"/>
</dbReference>